<keyword evidence="2" id="KW-1015">Disulfide bond</keyword>
<dbReference type="PANTHER" id="PTHR32444:SF63">
    <property type="entry name" value="G-TYPE LECTIN S-RECEPTOR-LIKE SERINE_THREONINE-PROTEIN KINASE RKS1"/>
    <property type="match status" value="1"/>
</dbReference>
<evidence type="ECO:0000256" key="3">
    <source>
        <dbReference type="SAM" id="MobiDB-lite"/>
    </source>
</evidence>
<dbReference type="GO" id="GO:0004674">
    <property type="term" value="F:protein serine/threonine kinase activity"/>
    <property type="evidence" value="ECO:0007669"/>
    <property type="project" value="InterPro"/>
</dbReference>
<dbReference type="EMBL" id="JBBNAE010000011">
    <property type="protein sequence ID" value="KAK9085008.1"/>
    <property type="molecule type" value="Genomic_DNA"/>
</dbReference>
<dbReference type="InterPro" id="IPR021820">
    <property type="entry name" value="S-locus_recpt_kinase_C"/>
</dbReference>
<gene>
    <name evidence="5" type="ORF">Sjap_025419</name>
</gene>
<keyword evidence="1" id="KW-0732">Signal</keyword>
<evidence type="ECO:0000259" key="4">
    <source>
        <dbReference type="PROSITE" id="PS50948"/>
    </source>
</evidence>
<feature type="region of interest" description="Disordered" evidence="3">
    <location>
        <begin position="304"/>
        <end position="326"/>
    </location>
</feature>
<dbReference type="Pfam" id="PF11883">
    <property type="entry name" value="DUF3403"/>
    <property type="match status" value="1"/>
</dbReference>
<proteinExistence type="predicted"/>
<dbReference type="Pfam" id="PF00954">
    <property type="entry name" value="S_locus_glycop"/>
    <property type="match status" value="1"/>
</dbReference>
<dbReference type="InterPro" id="IPR000858">
    <property type="entry name" value="S_locus_glycoprot_dom"/>
</dbReference>
<dbReference type="Gene3D" id="1.10.510.10">
    <property type="entry name" value="Transferase(Phosphotransferase) domain 1"/>
    <property type="match status" value="1"/>
</dbReference>
<dbReference type="GO" id="GO:0048544">
    <property type="term" value="P:recognition of pollen"/>
    <property type="evidence" value="ECO:0007669"/>
    <property type="project" value="InterPro"/>
</dbReference>
<dbReference type="AlphaFoldDB" id="A0AAP0E4T8"/>
<protein>
    <recommendedName>
        <fullName evidence="4">Apple domain-containing protein</fullName>
    </recommendedName>
</protein>
<reference evidence="5 6" key="1">
    <citation type="submission" date="2024-01" db="EMBL/GenBank/DDBJ databases">
        <title>Genome assemblies of Stephania.</title>
        <authorList>
            <person name="Yang L."/>
        </authorList>
    </citation>
    <scope>NUCLEOTIDE SEQUENCE [LARGE SCALE GENOMIC DNA]</scope>
    <source>
        <strain evidence="5">QJT</strain>
        <tissue evidence="5">Leaf</tissue>
    </source>
</reference>
<evidence type="ECO:0000313" key="6">
    <source>
        <dbReference type="Proteomes" id="UP001417504"/>
    </source>
</evidence>
<dbReference type="SMART" id="SM00473">
    <property type="entry name" value="PAN_AP"/>
    <property type="match status" value="1"/>
</dbReference>
<dbReference type="CDD" id="cd01098">
    <property type="entry name" value="PAN_AP_plant"/>
    <property type="match status" value="1"/>
</dbReference>
<dbReference type="PANTHER" id="PTHR32444">
    <property type="entry name" value="BULB-TYPE LECTIN DOMAIN-CONTAINING PROTEIN"/>
    <property type="match status" value="1"/>
</dbReference>
<evidence type="ECO:0000256" key="2">
    <source>
        <dbReference type="ARBA" id="ARBA00023157"/>
    </source>
</evidence>
<evidence type="ECO:0000313" key="5">
    <source>
        <dbReference type="EMBL" id="KAK9085008.1"/>
    </source>
</evidence>
<organism evidence="5 6">
    <name type="scientific">Stephania japonica</name>
    <dbReference type="NCBI Taxonomy" id="461633"/>
    <lineage>
        <taxon>Eukaryota</taxon>
        <taxon>Viridiplantae</taxon>
        <taxon>Streptophyta</taxon>
        <taxon>Embryophyta</taxon>
        <taxon>Tracheophyta</taxon>
        <taxon>Spermatophyta</taxon>
        <taxon>Magnoliopsida</taxon>
        <taxon>Ranunculales</taxon>
        <taxon>Menispermaceae</taxon>
        <taxon>Menispermoideae</taxon>
        <taxon>Cissampelideae</taxon>
        <taxon>Stephania</taxon>
    </lineage>
</organism>
<dbReference type="Pfam" id="PF08276">
    <property type="entry name" value="PAN_2"/>
    <property type="match status" value="1"/>
</dbReference>
<dbReference type="InterPro" id="IPR003609">
    <property type="entry name" value="Pan_app"/>
</dbReference>
<dbReference type="PROSITE" id="PS50948">
    <property type="entry name" value="PAN"/>
    <property type="match status" value="1"/>
</dbReference>
<dbReference type="Proteomes" id="UP001417504">
    <property type="component" value="Unassembled WGS sequence"/>
</dbReference>
<comment type="caution">
    <text evidence="5">The sequence shown here is derived from an EMBL/GenBank/DDBJ whole genome shotgun (WGS) entry which is preliminary data.</text>
</comment>
<evidence type="ECO:0000256" key="1">
    <source>
        <dbReference type="ARBA" id="ARBA00022729"/>
    </source>
</evidence>
<feature type="domain" description="Apple" evidence="4">
    <location>
        <begin position="141"/>
        <end position="220"/>
    </location>
</feature>
<keyword evidence="6" id="KW-1185">Reference proteome</keyword>
<sequence length="326" mass="36309">MFIKKGSQKIWRTGPWNGREWNGIPRTPANTVYTNSFVNGPDEIYTIPTSLNTSLFFRLVLDESGVARRSIWLEDAQEWKVVWFIPEDNCDNYGKCGVFGSCNSNNAQICSCLPGYEPKSPTDWYLKDGSQGCVRKRELFCGKGDGFLKSPNMKLPDTSNARVDMSLGIKDCEIECRNNCSCTGYTSAYVNGSGCMAWFGDLTDMREFTNGGQDLFVRVDAIELGGLFQAWELWRDGRPLELVDSAIGTSFPEQEVVKFIQVGILCVQEKAIDRPTMSSALFMLSNETTIPNPGQPAFILTRNPNHPNSSSSTSVNEMSTTIVEGR</sequence>
<accession>A0AAP0E4T8</accession>
<name>A0AAP0E4T8_9MAGN</name>